<name>A0A0D2KHT7_HYPSF</name>
<dbReference type="PANTHER" id="PTHR37957:SF1">
    <property type="entry name" value="PHYTASE-LIKE DOMAIN-CONTAINING PROTEIN"/>
    <property type="match status" value="1"/>
</dbReference>
<keyword evidence="4" id="KW-1185">Reference proteome</keyword>
<dbReference type="OrthoDB" id="425936at2759"/>
<accession>A0A0D2KHT7</accession>
<dbReference type="STRING" id="945553.A0A0D2KHT7"/>
<feature type="signal peptide" evidence="1">
    <location>
        <begin position="1"/>
        <end position="20"/>
    </location>
</feature>
<evidence type="ECO:0000313" key="4">
    <source>
        <dbReference type="Proteomes" id="UP000054270"/>
    </source>
</evidence>
<evidence type="ECO:0000256" key="1">
    <source>
        <dbReference type="SAM" id="SignalP"/>
    </source>
</evidence>
<evidence type="ECO:0000259" key="2">
    <source>
        <dbReference type="Pfam" id="PF13449"/>
    </source>
</evidence>
<feature type="domain" description="Phytase-like" evidence="2">
    <location>
        <begin position="191"/>
        <end position="389"/>
    </location>
</feature>
<dbReference type="EMBL" id="KN817692">
    <property type="protein sequence ID" value="KJA14142.1"/>
    <property type="molecule type" value="Genomic_DNA"/>
</dbReference>
<dbReference type="Pfam" id="PF13449">
    <property type="entry name" value="Phytase-like"/>
    <property type="match status" value="1"/>
</dbReference>
<dbReference type="AlphaFoldDB" id="A0A0D2KHT7"/>
<reference evidence="4" key="1">
    <citation type="submission" date="2014-04" db="EMBL/GenBank/DDBJ databases">
        <title>Evolutionary Origins and Diversification of the Mycorrhizal Mutualists.</title>
        <authorList>
            <consortium name="DOE Joint Genome Institute"/>
            <consortium name="Mycorrhizal Genomics Consortium"/>
            <person name="Kohler A."/>
            <person name="Kuo A."/>
            <person name="Nagy L.G."/>
            <person name="Floudas D."/>
            <person name="Copeland A."/>
            <person name="Barry K.W."/>
            <person name="Cichocki N."/>
            <person name="Veneault-Fourrey C."/>
            <person name="LaButti K."/>
            <person name="Lindquist E.A."/>
            <person name="Lipzen A."/>
            <person name="Lundell T."/>
            <person name="Morin E."/>
            <person name="Murat C."/>
            <person name="Riley R."/>
            <person name="Ohm R."/>
            <person name="Sun H."/>
            <person name="Tunlid A."/>
            <person name="Henrissat B."/>
            <person name="Grigoriev I.V."/>
            <person name="Hibbett D.S."/>
            <person name="Martin F."/>
        </authorList>
    </citation>
    <scope>NUCLEOTIDE SEQUENCE [LARGE SCALE GENOMIC DNA]</scope>
    <source>
        <strain evidence="4">FD-334 SS-4</strain>
    </source>
</reference>
<gene>
    <name evidence="3" type="ORF">HYPSUDRAFT_208947</name>
</gene>
<keyword evidence="1" id="KW-0732">Signal</keyword>
<organism evidence="3 4">
    <name type="scientific">Hypholoma sublateritium (strain FD-334 SS-4)</name>
    <dbReference type="NCBI Taxonomy" id="945553"/>
    <lineage>
        <taxon>Eukaryota</taxon>
        <taxon>Fungi</taxon>
        <taxon>Dikarya</taxon>
        <taxon>Basidiomycota</taxon>
        <taxon>Agaricomycotina</taxon>
        <taxon>Agaricomycetes</taxon>
        <taxon>Agaricomycetidae</taxon>
        <taxon>Agaricales</taxon>
        <taxon>Agaricineae</taxon>
        <taxon>Strophariaceae</taxon>
        <taxon>Hypholoma</taxon>
    </lineage>
</organism>
<dbReference type="SUPFAM" id="SSF50952">
    <property type="entry name" value="Soluble quinoprotein glucose dehydrogenase"/>
    <property type="match status" value="1"/>
</dbReference>
<evidence type="ECO:0000313" key="3">
    <source>
        <dbReference type="EMBL" id="KJA14142.1"/>
    </source>
</evidence>
<dbReference type="Proteomes" id="UP000054270">
    <property type="component" value="Unassembled WGS sequence"/>
</dbReference>
<dbReference type="OMA" id="DYRPRLN"/>
<protein>
    <recommendedName>
        <fullName evidence="2">Phytase-like domain-containing protein</fullName>
    </recommendedName>
</protein>
<sequence>MLSRLIPLILLVLVAERAISVPLTDASAVTSAAASAVSASLGGFTFVNKGLVGFGLIPSDFLESTGDTIGGIGSAIAVKRGTWTPQSDGTFTGRLVVHPDRGFNVDGTVDYQARRHEISFTLAPYTDTANLNFSLAQETFKLSYVNTTLEVERGGTKTSGLDPAAIRAAQSGFPAVPTADPQMPIASLVEPHLTLDIEGIALNADGSYWLSDEYGPYIYRFDAGGHIIQTIQPPAAILPVISGSVNFTSLVDPDTGRAGNQGFEGLTIDPLTNTLYAMLQSATIQDGGDDQSTSFFTRLLAYNIASPLTSAPLIGEWVVPLPQSSSGNTEACSEIHFLGNGTFLALSRDGKGRGGSSNKSSYKQADLFSIVGATDIHGTKFDLAANPIASKGKLVKGITAATYMSFVNFLDSTQLARFGLHNGSPDDETLIDAKWESLALAPVGDPVFPDDYFLITASDNDFLSTHGVSLGVPFDAGIDVDNQFLVFRLTLPSVPRGSVQTSIGI</sequence>
<dbReference type="PANTHER" id="PTHR37957">
    <property type="entry name" value="BLR7070 PROTEIN"/>
    <property type="match status" value="1"/>
</dbReference>
<dbReference type="InterPro" id="IPR011041">
    <property type="entry name" value="Quinoprot_gluc/sorb_DH_b-prop"/>
</dbReference>
<dbReference type="InterPro" id="IPR027372">
    <property type="entry name" value="Phytase-like_dom"/>
</dbReference>
<feature type="chain" id="PRO_5002256950" description="Phytase-like domain-containing protein" evidence="1">
    <location>
        <begin position="21"/>
        <end position="505"/>
    </location>
</feature>
<proteinExistence type="predicted"/>